<proteinExistence type="predicted"/>
<reference evidence="1" key="1">
    <citation type="submission" date="2022-01" db="EMBL/GenBank/DDBJ databases">
        <authorList>
            <person name="King R."/>
        </authorList>
    </citation>
    <scope>NUCLEOTIDE SEQUENCE</scope>
</reference>
<protein>
    <submittedName>
        <fullName evidence="1">Uncharacterized protein</fullName>
    </submittedName>
</protein>
<dbReference type="EMBL" id="OV725079">
    <property type="protein sequence ID" value="CAH1394426.1"/>
    <property type="molecule type" value="Genomic_DNA"/>
</dbReference>
<evidence type="ECO:0000313" key="1">
    <source>
        <dbReference type="EMBL" id="CAH1394426.1"/>
    </source>
</evidence>
<name>A0A9P0H3K4_NEZVI</name>
<accession>A0A9P0H3K4</accession>
<keyword evidence="2" id="KW-1185">Reference proteome</keyword>
<organism evidence="1 2">
    <name type="scientific">Nezara viridula</name>
    <name type="common">Southern green stink bug</name>
    <name type="synonym">Cimex viridulus</name>
    <dbReference type="NCBI Taxonomy" id="85310"/>
    <lineage>
        <taxon>Eukaryota</taxon>
        <taxon>Metazoa</taxon>
        <taxon>Ecdysozoa</taxon>
        <taxon>Arthropoda</taxon>
        <taxon>Hexapoda</taxon>
        <taxon>Insecta</taxon>
        <taxon>Pterygota</taxon>
        <taxon>Neoptera</taxon>
        <taxon>Paraneoptera</taxon>
        <taxon>Hemiptera</taxon>
        <taxon>Heteroptera</taxon>
        <taxon>Panheteroptera</taxon>
        <taxon>Pentatomomorpha</taxon>
        <taxon>Pentatomoidea</taxon>
        <taxon>Pentatomidae</taxon>
        <taxon>Pentatominae</taxon>
        <taxon>Nezara</taxon>
    </lineage>
</organism>
<evidence type="ECO:0000313" key="2">
    <source>
        <dbReference type="Proteomes" id="UP001152798"/>
    </source>
</evidence>
<gene>
    <name evidence="1" type="ORF">NEZAVI_LOCUS4938</name>
</gene>
<sequence>MIVGNRTSSDGKIIFAFIRRNLTTEEMYLCAVSRSHLSFTASCILKPQSSGPPPRIREKKLEEEEFAKRREAIRPQRSPSTPQPL</sequence>
<dbReference type="Proteomes" id="UP001152798">
    <property type="component" value="Chromosome 3"/>
</dbReference>
<dbReference type="AlphaFoldDB" id="A0A9P0H3K4"/>